<gene>
    <name evidence="1" type="ORF">LJD69_07400</name>
</gene>
<comment type="caution">
    <text evidence="1">The sequence shown here is derived from an EMBL/GenBank/DDBJ whole genome shotgun (WGS) entry which is preliminary data.</text>
</comment>
<name>A0AAW4VT06_9FIRM</name>
<proteinExistence type="predicted"/>
<dbReference type="RefSeq" id="WP_227279626.1">
    <property type="nucleotide sequence ID" value="NZ_JAJDKR010000016.1"/>
</dbReference>
<accession>A0AAW4VT06</accession>
<dbReference type="Proteomes" id="UP001198439">
    <property type="component" value="Unassembled WGS sequence"/>
</dbReference>
<dbReference type="EMBL" id="JAJDKZ010000017">
    <property type="protein sequence ID" value="MCB8610418.1"/>
    <property type="molecule type" value="Genomic_DNA"/>
</dbReference>
<organism evidence="1 2">
    <name type="scientific">Faecalibacillus faecis</name>
    <dbReference type="NCBI Taxonomy" id="1982628"/>
    <lineage>
        <taxon>Bacteria</taxon>
        <taxon>Bacillati</taxon>
        <taxon>Bacillota</taxon>
        <taxon>Erysipelotrichia</taxon>
        <taxon>Erysipelotrichales</taxon>
        <taxon>Coprobacillaceae</taxon>
        <taxon>Faecalibacillus</taxon>
    </lineage>
</organism>
<protein>
    <submittedName>
        <fullName evidence="1">Uncharacterized protein</fullName>
    </submittedName>
</protein>
<reference evidence="1" key="1">
    <citation type="submission" date="2021-10" db="EMBL/GenBank/DDBJ databases">
        <title>Collection of gut derived symbiotic bacterial strains cultured from healthy donors.</title>
        <authorList>
            <person name="Lin H."/>
            <person name="Littmann E."/>
            <person name="Kohout C."/>
            <person name="Pamer E.G."/>
        </authorList>
    </citation>
    <scope>NUCLEOTIDE SEQUENCE</scope>
    <source>
        <strain evidence="1">DFI.4.48</strain>
    </source>
</reference>
<dbReference type="AlphaFoldDB" id="A0AAW4VT06"/>
<sequence>MDEEIYEVVKEILSKFNNGEEPSIVLADVQLLVSPTDEAKVVIGGTNLTKYIYKNLGIDDEELEELLKPVIEGLKDFQGIILEKMKKRSEEIKLELLKMVLTK</sequence>
<evidence type="ECO:0000313" key="2">
    <source>
        <dbReference type="Proteomes" id="UP001198439"/>
    </source>
</evidence>
<evidence type="ECO:0000313" key="1">
    <source>
        <dbReference type="EMBL" id="MCB8610418.1"/>
    </source>
</evidence>